<feature type="region of interest" description="Disordered" evidence="1">
    <location>
        <begin position="600"/>
        <end position="629"/>
    </location>
</feature>
<dbReference type="EMBL" id="BLQM01000188">
    <property type="protein sequence ID" value="GMH73702.1"/>
    <property type="molecule type" value="Genomic_DNA"/>
</dbReference>
<dbReference type="AlphaFoldDB" id="A0A9W7AQM1"/>
<feature type="compositionally biased region" description="Low complexity" evidence="1">
    <location>
        <begin position="491"/>
        <end position="507"/>
    </location>
</feature>
<feature type="compositionally biased region" description="Basic and acidic residues" evidence="1">
    <location>
        <begin position="751"/>
        <end position="764"/>
    </location>
</feature>
<sequence length="764" mass="84732">MATTILASIKKSTYTSYTTQPPPAPPVLTPEYLLRHYNSRTTTKSPRFWNSTTSLWTLLCIETNPSATTTDLSNIIDAVNLRIQSSISCKEFTTIFSHWVISENGVTPTTAQTSLSVFRSLILLLDMDTAALDLFLGILIHESNRRMLLFNDVRGGGVGVVSPEWIDKCQKLWFTVDVGGQGFVGGEGLVDFCLLSALCAGAPVEKRSIAMLVMNFATELKSSHGKTKKETTHVSPSKLIMSAFGSNHVEGSQAFSGPQPRPTFTLQAFKRYCLKNSITTQSLVQIYANMKRLKEILGSVRSPIFQVLGIEPEEPVQHLPAWLQAGMVGGKEWLDGTGQAEELSCSLYCAYKKISSSVKMQKCLADPAYHFIYKCCIIQQSNYSKTIFELRKIQIEGQETWSGSLPIRWGDVRVVDERVFKVDSGFVDGSINGGDSDDSESEMTLRMGLMGNTSRQQSVGRGGGNRNASSIVATQRASMQRLYEEREKQRQSVTQQQQGLQHQQQQQVEHGGGITQNQAEFNTEIDINAILSTPAPVNKKPQRLEIDEVVKQLLTVDSEDIATVLKNIRPQGLEGESYSYNYTSIASRGNPTIDSTYAVSNPNPNPNPNPTKTNENVSPLMSNSSRDHKKVKAENLRKKLQEFSLSTAKKEDGLKNILNIGRDFNGVPESSEFTEISQIAREQDTFDSNFDAHNFLIDRSSSNIQTKVPGMTVKSKQGGITMSGAMKRQSTKVFGHSPPQRTMKKGGKRKSNQDRDDFLKDRLL</sequence>
<evidence type="ECO:0000313" key="2">
    <source>
        <dbReference type="EMBL" id="GMH73702.1"/>
    </source>
</evidence>
<feature type="region of interest" description="Disordered" evidence="1">
    <location>
        <begin position="731"/>
        <end position="764"/>
    </location>
</feature>
<proteinExistence type="predicted"/>
<name>A0A9W7AQM1_9STRA</name>
<evidence type="ECO:0000313" key="3">
    <source>
        <dbReference type="Proteomes" id="UP001162640"/>
    </source>
</evidence>
<feature type="region of interest" description="Disordered" evidence="1">
    <location>
        <begin position="451"/>
        <end position="511"/>
    </location>
</feature>
<comment type="caution">
    <text evidence="2">The sequence shown here is derived from an EMBL/GenBank/DDBJ whole genome shotgun (WGS) entry which is preliminary data.</text>
</comment>
<protein>
    <submittedName>
        <fullName evidence="2">Uncharacterized protein</fullName>
    </submittedName>
</protein>
<feature type="compositionally biased region" description="Polar residues" evidence="1">
    <location>
        <begin position="611"/>
        <end position="624"/>
    </location>
</feature>
<accession>A0A9W7AQM1</accession>
<reference evidence="3" key="1">
    <citation type="journal article" date="2023" name="Commun. Biol.">
        <title>Genome analysis of Parmales, the sister group of diatoms, reveals the evolutionary specialization of diatoms from phago-mixotrophs to photoautotrophs.</title>
        <authorList>
            <person name="Ban H."/>
            <person name="Sato S."/>
            <person name="Yoshikawa S."/>
            <person name="Yamada K."/>
            <person name="Nakamura Y."/>
            <person name="Ichinomiya M."/>
            <person name="Sato N."/>
            <person name="Blanc-Mathieu R."/>
            <person name="Endo H."/>
            <person name="Kuwata A."/>
            <person name="Ogata H."/>
        </authorList>
    </citation>
    <scope>NUCLEOTIDE SEQUENCE [LARGE SCALE GENOMIC DNA]</scope>
</reference>
<feature type="compositionally biased region" description="Polar residues" evidence="1">
    <location>
        <begin position="466"/>
        <end position="478"/>
    </location>
</feature>
<organism evidence="2 3">
    <name type="scientific">Triparma laevis f. inornata</name>
    <dbReference type="NCBI Taxonomy" id="1714386"/>
    <lineage>
        <taxon>Eukaryota</taxon>
        <taxon>Sar</taxon>
        <taxon>Stramenopiles</taxon>
        <taxon>Ochrophyta</taxon>
        <taxon>Bolidophyceae</taxon>
        <taxon>Parmales</taxon>
        <taxon>Triparmaceae</taxon>
        <taxon>Triparma</taxon>
    </lineage>
</organism>
<gene>
    <name evidence="2" type="ORF">TL16_g06260</name>
</gene>
<evidence type="ECO:0000256" key="1">
    <source>
        <dbReference type="SAM" id="MobiDB-lite"/>
    </source>
</evidence>
<dbReference type="Proteomes" id="UP001162640">
    <property type="component" value="Unassembled WGS sequence"/>
</dbReference>